<evidence type="ECO:0000259" key="6">
    <source>
        <dbReference type="Pfam" id="PF00535"/>
    </source>
</evidence>
<evidence type="ECO:0000256" key="1">
    <source>
        <dbReference type="ARBA" id="ARBA00004776"/>
    </source>
</evidence>
<evidence type="ECO:0000256" key="4">
    <source>
        <dbReference type="ARBA" id="ARBA00022679"/>
    </source>
</evidence>
<dbReference type="AlphaFoldDB" id="A0A3S3P1W3"/>
<proteinExistence type="inferred from homology"/>
<dbReference type="PANTHER" id="PTHR43179:SF12">
    <property type="entry name" value="GALACTOFURANOSYLTRANSFERASE GLFT2"/>
    <property type="match status" value="1"/>
</dbReference>
<keyword evidence="4 7" id="KW-0808">Transferase</keyword>
<evidence type="ECO:0000256" key="5">
    <source>
        <dbReference type="SAM" id="Phobius"/>
    </source>
</evidence>
<organism evidence="7 8">
    <name type="scientific">Microbacterium enclense</name>
    <dbReference type="NCBI Taxonomy" id="993073"/>
    <lineage>
        <taxon>Bacteria</taxon>
        <taxon>Bacillati</taxon>
        <taxon>Actinomycetota</taxon>
        <taxon>Actinomycetes</taxon>
        <taxon>Micrococcales</taxon>
        <taxon>Microbacteriaceae</taxon>
        <taxon>Microbacterium</taxon>
    </lineage>
</organism>
<dbReference type="RefSeq" id="WP_128218704.1">
    <property type="nucleotide sequence ID" value="NZ_RBZY01000061.1"/>
</dbReference>
<comment type="caution">
    <text evidence="7">The sequence shown here is derived from an EMBL/GenBank/DDBJ whole genome shotgun (WGS) entry which is preliminary data.</text>
</comment>
<dbReference type="PANTHER" id="PTHR43179">
    <property type="entry name" value="RHAMNOSYLTRANSFERASE WBBL"/>
    <property type="match status" value="1"/>
</dbReference>
<sequence length="336" mass="36234">MTFARPTVAGATVTYGSRHESCLAVVGRMLDEGVETVLVIDNGSVPVSAARLDAAAVGSDGRIVVRRLTRNEGSAPAFGAAIAGAREAGAEYVWLLDDDNLPEPGALDRLLSADRALRDAGHDLTAVAPLRAADAEPATIAETVAVESARETPREAISFAGVDAGVFARRLLERLRLRRPRLGVVGTDLPYAPYGGLLARADVLRVLGLPRADFVLYGDDLEYTSRIAARGGRLGHVRDAVVVDPRGERWMPPGFEVRAMFLSSNPALLYYFLRNRVHRELATGRRWSLARLANAALFLALCVGCAVATRRWRPMRVIHRAVGDALAGRLGRRAEI</sequence>
<dbReference type="Gene3D" id="3.90.550.10">
    <property type="entry name" value="Spore Coat Polysaccharide Biosynthesis Protein SpsA, Chain A"/>
    <property type="match status" value="1"/>
</dbReference>
<dbReference type="Pfam" id="PF00535">
    <property type="entry name" value="Glycos_transf_2"/>
    <property type="match status" value="1"/>
</dbReference>
<dbReference type="InterPro" id="IPR029044">
    <property type="entry name" value="Nucleotide-diphossugar_trans"/>
</dbReference>
<gene>
    <name evidence="7" type="ORF">D8Y23_13980</name>
</gene>
<reference evidence="7 8" key="1">
    <citation type="journal article" date="2018" name="Front. Microbiol.">
        <title>Novel Insights Into Bacterial Dimethylsulfoniopropionate Catabolism in the East China Sea.</title>
        <authorList>
            <person name="Liu J."/>
            <person name="Liu J."/>
            <person name="Zhang S.H."/>
            <person name="Liang J."/>
            <person name="Lin H."/>
            <person name="Song D."/>
            <person name="Yang G.P."/>
            <person name="Todd J.D."/>
            <person name="Zhang X.H."/>
        </authorList>
    </citation>
    <scope>NUCLEOTIDE SEQUENCE [LARGE SCALE GENOMIC DNA]</scope>
    <source>
        <strain evidence="7 8">ZYFD042</strain>
    </source>
</reference>
<evidence type="ECO:0000313" key="7">
    <source>
        <dbReference type="EMBL" id="RWR16241.1"/>
    </source>
</evidence>
<comment type="similarity">
    <text evidence="2">Belongs to the glycosyltransferase 2 family.</text>
</comment>
<name>A0A3S3P1W3_9MICO</name>
<protein>
    <submittedName>
        <fullName evidence="7">Glycosyltransferase</fullName>
    </submittedName>
</protein>
<dbReference type="SUPFAM" id="SSF53448">
    <property type="entry name" value="Nucleotide-diphospho-sugar transferases"/>
    <property type="match status" value="1"/>
</dbReference>
<feature type="domain" description="Glycosyltransferase 2-like" evidence="6">
    <location>
        <begin position="35"/>
        <end position="113"/>
    </location>
</feature>
<evidence type="ECO:0000256" key="2">
    <source>
        <dbReference type="ARBA" id="ARBA00006739"/>
    </source>
</evidence>
<keyword evidence="5" id="KW-0812">Transmembrane</keyword>
<dbReference type="OrthoDB" id="7665907at2"/>
<evidence type="ECO:0000313" key="8">
    <source>
        <dbReference type="Proteomes" id="UP000285970"/>
    </source>
</evidence>
<accession>A0A3S3P1W3</accession>
<comment type="pathway">
    <text evidence="1">Cell wall biogenesis; cell wall polysaccharide biosynthesis.</text>
</comment>
<evidence type="ECO:0000256" key="3">
    <source>
        <dbReference type="ARBA" id="ARBA00022676"/>
    </source>
</evidence>
<keyword evidence="5" id="KW-0472">Membrane</keyword>
<dbReference type="Proteomes" id="UP000285970">
    <property type="component" value="Unassembled WGS sequence"/>
</dbReference>
<dbReference type="InterPro" id="IPR001173">
    <property type="entry name" value="Glyco_trans_2-like"/>
</dbReference>
<dbReference type="GO" id="GO:0016757">
    <property type="term" value="F:glycosyltransferase activity"/>
    <property type="evidence" value="ECO:0007669"/>
    <property type="project" value="UniProtKB-KW"/>
</dbReference>
<keyword evidence="3" id="KW-0328">Glycosyltransferase</keyword>
<feature type="transmembrane region" description="Helical" evidence="5">
    <location>
        <begin position="292"/>
        <end position="309"/>
    </location>
</feature>
<dbReference type="EMBL" id="RBZY01000061">
    <property type="protein sequence ID" value="RWR16241.1"/>
    <property type="molecule type" value="Genomic_DNA"/>
</dbReference>
<keyword evidence="5" id="KW-1133">Transmembrane helix</keyword>